<reference evidence="2" key="1">
    <citation type="submission" date="2018-05" db="EMBL/GenBank/DDBJ databases">
        <authorList>
            <person name="Lanie J.A."/>
            <person name="Ng W.-L."/>
            <person name="Kazmierczak K.M."/>
            <person name="Andrzejewski T.M."/>
            <person name="Davidsen T.M."/>
            <person name="Wayne K.J."/>
            <person name="Tettelin H."/>
            <person name="Glass J.I."/>
            <person name="Rusch D."/>
            <person name="Podicherti R."/>
            <person name="Tsui H.-C.T."/>
            <person name="Winkler M.E."/>
        </authorList>
    </citation>
    <scope>NUCLEOTIDE SEQUENCE</scope>
</reference>
<keyword evidence="1" id="KW-1133">Transmembrane helix</keyword>
<dbReference type="AlphaFoldDB" id="A0A382P4E8"/>
<sequence>MNNSNNDNIAIPAILKNISPKTIIIIVVSLLIFAVFANIFK</sequence>
<protein>
    <submittedName>
        <fullName evidence="2">Uncharacterized protein</fullName>
    </submittedName>
</protein>
<proteinExistence type="predicted"/>
<evidence type="ECO:0000256" key="1">
    <source>
        <dbReference type="SAM" id="Phobius"/>
    </source>
</evidence>
<dbReference type="EMBL" id="UINC01104822">
    <property type="protein sequence ID" value="SVC68269.1"/>
    <property type="molecule type" value="Genomic_DNA"/>
</dbReference>
<evidence type="ECO:0000313" key="2">
    <source>
        <dbReference type="EMBL" id="SVC68269.1"/>
    </source>
</evidence>
<organism evidence="2">
    <name type="scientific">marine metagenome</name>
    <dbReference type="NCBI Taxonomy" id="408172"/>
    <lineage>
        <taxon>unclassified sequences</taxon>
        <taxon>metagenomes</taxon>
        <taxon>ecological metagenomes</taxon>
    </lineage>
</organism>
<name>A0A382P4E8_9ZZZZ</name>
<feature type="non-terminal residue" evidence="2">
    <location>
        <position position="41"/>
    </location>
</feature>
<keyword evidence="1" id="KW-0472">Membrane</keyword>
<keyword evidence="1" id="KW-0812">Transmembrane</keyword>
<feature type="transmembrane region" description="Helical" evidence="1">
    <location>
        <begin position="22"/>
        <end position="40"/>
    </location>
</feature>
<gene>
    <name evidence="2" type="ORF">METZ01_LOCUS321123</name>
</gene>
<accession>A0A382P4E8</accession>